<evidence type="ECO:0000313" key="7">
    <source>
        <dbReference type="EMBL" id="TXJ11648.1"/>
    </source>
</evidence>
<dbReference type="InterPro" id="IPR011538">
    <property type="entry name" value="Nuo51_FMN-bd"/>
</dbReference>
<evidence type="ECO:0000256" key="2">
    <source>
        <dbReference type="ARBA" id="ARBA00022485"/>
    </source>
</evidence>
<dbReference type="EMBL" id="SAXT01000005">
    <property type="protein sequence ID" value="TXJ11648.1"/>
    <property type="molecule type" value="Genomic_DNA"/>
</dbReference>
<keyword evidence="4" id="KW-0408">Iron</keyword>
<dbReference type="RefSeq" id="WP_147758580.1">
    <property type="nucleotide sequence ID" value="NZ_SAXT01000005.1"/>
</dbReference>
<dbReference type="SUPFAM" id="SSF142019">
    <property type="entry name" value="Nqo1 FMN-binding domain-like"/>
    <property type="match status" value="1"/>
</dbReference>
<dbReference type="InterPro" id="IPR019575">
    <property type="entry name" value="Nuop51_4Fe4S-bd"/>
</dbReference>
<dbReference type="SUPFAM" id="SSF140490">
    <property type="entry name" value="Nqo1C-terminal domain-like"/>
    <property type="match status" value="1"/>
</dbReference>
<evidence type="ECO:0000313" key="8">
    <source>
        <dbReference type="Proteomes" id="UP000325116"/>
    </source>
</evidence>
<dbReference type="FunFam" id="1.20.1440.230:FF:000001">
    <property type="entry name" value="Mitochondrial NADH dehydrogenase flavoprotein 1"/>
    <property type="match status" value="1"/>
</dbReference>
<dbReference type="Gene3D" id="3.40.50.11540">
    <property type="entry name" value="NADH-ubiquinone oxidoreductase 51kDa subunit"/>
    <property type="match status" value="1"/>
</dbReference>
<dbReference type="CDD" id="cd02980">
    <property type="entry name" value="TRX_Fd_family"/>
    <property type="match status" value="1"/>
</dbReference>
<dbReference type="Gene3D" id="3.40.30.10">
    <property type="entry name" value="Glutaredoxin"/>
    <property type="match status" value="1"/>
</dbReference>
<dbReference type="Proteomes" id="UP000325116">
    <property type="component" value="Unassembled WGS sequence"/>
</dbReference>
<keyword evidence="3" id="KW-0479">Metal-binding</keyword>
<protein>
    <submittedName>
        <fullName evidence="7">NADH-quinone oxidoreductase subunit J/K</fullName>
    </submittedName>
</protein>
<evidence type="ECO:0000256" key="3">
    <source>
        <dbReference type="ARBA" id="ARBA00022723"/>
    </source>
</evidence>
<dbReference type="InterPro" id="IPR001949">
    <property type="entry name" value="NADH-UbQ_OxRdtase_51kDa_CS"/>
</dbReference>
<dbReference type="PANTHER" id="PTHR43578:SF3">
    <property type="entry name" value="NADH-QUINONE OXIDOREDUCTASE SUBUNIT F"/>
    <property type="match status" value="1"/>
</dbReference>
<comment type="caution">
    <text evidence="7">The sequence shown here is derived from an EMBL/GenBank/DDBJ whole genome shotgun (WGS) entry which is preliminary data.</text>
</comment>
<dbReference type="InterPro" id="IPR036249">
    <property type="entry name" value="Thioredoxin-like_sf"/>
</dbReference>
<dbReference type="Pfam" id="PF10589">
    <property type="entry name" value="NADH_4Fe-4S"/>
    <property type="match status" value="1"/>
</dbReference>
<dbReference type="GO" id="GO:0051539">
    <property type="term" value="F:4 iron, 4 sulfur cluster binding"/>
    <property type="evidence" value="ECO:0007669"/>
    <property type="project" value="UniProtKB-KW"/>
</dbReference>
<feature type="domain" description="NADH-ubiquinone oxidoreductase 51kDa subunit iron-sulphur binding" evidence="6">
    <location>
        <begin position="467"/>
        <end position="512"/>
    </location>
</feature>
<keyword evidence="2" id="KW-0004">4Fe-4S</keyword>
<accession>A0A5C8CFD4</accession>
<dbReference type="Pfam" id="PF01512">
    <property type="entry name" value="Complex1_51K"/>
    <property type="match status" value="1"/>
</dbReference>
<dbReference type="Gene3D" id="3.10.20.600">
    <property type="match status" value="1"/>
</dbReference>
<dbReference type="PANTHER" id="PTHR43578">
    <property type="entry name" value="NADH-QUINONE OXIDOREDUCTASE SUBUNIT F"/>
    <property type="match status" value="1"/>
</dbReference>
<dbReference type="InterPro" id="IPR037207">
    <property type="entry name" value="Nuop51_4Fe4S-bd_sf"/>
</dbReference>
<dbReference type="AlphaFoldDB" id="A0A5C8CFD4"/>
<dbReference type="InterPro" id="IPR037225">
    <property type="entry name" value="Nuo51_FMN-bd_sf"/>
</dbReference>
<dbReference type="SUPFAM" id="SSF142984">
    <property type="entry name" value="Nqo1 middle domain-like"/>
    <property type="match status" value="1"/>
</dbReference>
<dbReference type="GO" id="GO:0008137">
    <property type="term" value="F:NADH dehydrogenase (ubiquinone) activity"/>
    <property type="evidence" value="ECO:0007669"/>
    <property type="project" value="InterPro"/>
</dbReference>
<dbReference type="Pfam" id="PF01257">
    <property type="entry name" value="2Fe-2S_thioredx"/>
    <property type="match status" value="1"/>
</dbReference>
<dbReference type="SMART" id="SM00928">
    <property type="entry name" value="NADH_4Fe-4S"/>
    <property type="match status" value="1"/>
</dbReference>
<name>A0A5C8CFD4_9SPIR</name>
<dbReference type="Gene3D" id="1.20.1440.230">
    <property type="entry name" value="NADH-ubiquinone oxidoreductase 51kDa subunit, iron-sulphur binding domain"/>
    <property type="match status" value="1"/>
</dbReference>
<dbReference type="PROSITE" id="PS00645">
    <property type="entry name" value="COMPLEX1_51K_2"/>
    <property type="match status" value="1"/>
</dbReference>
<dbReference type="Gene3D" id="6.10.250.1450">
    <property type="match status" value="1"/>
</dbReference>
<sequence length="559" mass="61776">MIEKLDRKKLEEHRISTEKEIEIRKGIETSEDDRYHILVCGGTACESNKSEEIVRLLKEHAEKNGIGDKVLVIKTGCFGFCSQGPVVKIIPGRVFYTHVQPEDAKDIIEQHVIQKKLVLRILYKEQREHRDFTKEINFYEKQKRIVLKNCGMIDPENIDEYIGNDGYKALSKVLFEMQPEDVIKQLEISGLRGRGGAGFPTWKKWSFASEVEAKQKYIVCNADEGDPGAYMDRSILEGDPHAVIEAMIIGGYAIGASKGYMYIRAEYGLAVERVKIALKQAYDYGLLGKNILGANFSFDLDIRLGAGAFVCGEETALLASIEGSRGTPRPRPPFPVNKGLFDSPTVINNVETFANITSIINNGGEWFASIGTENSKGTKVFALTGNVNVSGLVEVPMGTTIREIIYDIGGGVPNDKFAKGVQTGGPSGGILPEELFGTHIDFDNLVQLGSMMGSGGMIVIDEDRNMVDFAKFYLGFCVDESCGKCVPCRIGGMQMLKLLEKFTKRRAKEDDIEKLKEIALTMKTASLCALGTTAANPVLSTLKHFENEYKAGIFVRNTN</sequence>
<dbReference type="FunFam" id="3.40.50.11540:FF:000001">
    <property type="entry name" value="NADH dehydrogenase [ubiquinone] flavoprotein 1, mitochondrial"/>
    <property type="match status" value="1"/>
</dbReference>
<keyword evidence="5" id="KW-0411">Iron-sulfur</keyword>
<comment type="similarity">
    <text evidence="1">Belongs to the complex I 51 kDa subunit family.</text>
</comment>
<evidence type="ECO:0000256" key="4">
    <source>
        <dbReference type="ARBA" id="ARBA00023004"/>
    </source>
</evidence>
<gene>
    <name evidence="7" type="ORF">EPJ80_07995</name>
</gene>
<organism evidence="7 8">
    <name type="scientific">Brachyspira aalborgi</name>
    <dbReference type="NCBI Taxonomy" id="29522"/>
    <lineage>
        <taxon>Bacteria</taxon>
        <taxon>Pseudomonadati</taxon>
        <taxon>Spirochaetota</taxon>
        <taxon>Spirochaetia</taxon>
        <taxon>Brachyspirales</taxon>
        <taxon>Brachyspiraceae</taxon>
        <taxon>Brachyspira</taxon>
    </lineage>
</organism>
<proteinExistence type="inferred from homology"/>
<dbReference type="GO" id="GO:0046872">
    <property type="term" value="F:metal ion binding"/>
    <property type="evidence" value="ECO:0007669"/>
    <property type="project" value="UniProtKB-KW"/>
</dbReference>
<evidence type="ECO:0000256" key="5">
    <source>
        <dbReference type="ARBA" id="ARBA00023014"/>
    </source>
</evidence>
<reference evidence="7 8" key="1">
    <citation type="journal article" date="1992" name="Lakartidningen">
        <title>[Penicillin V and not amoxicillin is the first choice preparation in acute otitis].</title>
        <authorList>
            <person name="Kamme C."/>
            <person name="Lundgren K."/>
            <person name="Prellner K."/>
        </authorList>
    </citation>
    <scope>NUCLEOTIDE SEQUENCE [LARGE SCALE GENOMIC DNA]</scope>
    <source>
        <strain evidence="7 8">W1</strain>
    </source>
</reference>
<dbReference type="GO" id="GO:0010181">
    <property type="term" value="F:FMN binding"/>
    <property type="evidence" value="ECO:0007669"/>
    <property type="project" value="InterPro"/>
</dbReference>
<evidence type="ECO:0000256" key="1">
    <source>
        <dbReference type="ARBA" id="ARBA00007523"/>
    </source>
</evidence>
<dbReference type="SUPFAM" id="SSF52833">
    <property type="entry name" value="Thioredoxin-like"/>
    <property type="match status" value="1"/>
</dbReference>
<evidence type="ECO:0000259" key="6">
    <source>
        <dbReference type="SMART" id="SM00928"/>
    </source>
</evidence>